<dbReference type="InterPro" id="IPR000415">
    <property type="entry name" value="Nitroreductase-like"/>
</dbReference>
<evidence type="ECO:0000313" key="2">
    <source>
        <dbReference type="Proteomes" id="UP000475545"/>
    </source>
</evidence>
<keyword evidence="2" id="KW-1185">Reference proteome</keyword>
<sequence length="333" mass="36188">MSGEIPGGVPAEVPDDAMLQDIVTLACRAPSIHNSQPWIWRLHGPELRLYADYDRAVPVADPDNRQLIISLGVALHHLRVAAAARGLRIELTRLPSPPRPDHLATVQFVGGQTPTPADVERARAITERFTDRLPMGPAPDDRLGDLVDAVSARSRTRIVTLPADTHPTLAHASRISEFQRRYDATYHDELAWWTADDPDRREGIPPSSLTSASEADRVEVARDFPLVVTDHSRRPAVEVDHATVLVITGPGETTADHLACGETLSDLLLEATASGLDTCIISHVLEIEASATMIDNLLSSADPAQVLVRVGVGEGHRPPVTPRRPVGEVFSRM</sequence>
<dbReference type="Proteomes" id="UP000475545">
    <property type="component" value="Unassembled WGS sequence"/>
</dbReference>
<dbReference type="NCBIfam" id="NF047509">
    <property type="entry name" value="Rv3131_FMN_oxido"/>
    <property type="match status" value="1"/>
</dbReference>
<organism evidence="1 2">
    <name type="scientific">Gordonia mangrovi</name>
    <dbReference type="NCBI Taxonomy" id="2665643"/>
    <lineage>
        <taxon>Bacteria</taxon>
        <taxon>Bacillati</taxon>
        <taxon>Actinomycetota</taxon>
        <taxon>Actinomycetes</taxon>
        <taxon>Mycobacteriales</taxon>
        <taxon>Gordoniaceae</taxon>
        <taxon>Gordonia</taxon>
    </lineage>
</organism>
<dbReference type="Gene3D" id="3.40.109.10">
    <property type="entry name" value="NADH Oxidase"/>
    <property type="match status" value="1"/>
</dbReference>
<name>A0A6L7GS39_9ACTN</name>
<dbReference type="EMBL" id="WMBR01000004">
    <property type="protein sequence ID" value="MXP22690.1"/>
    <property type="molecule type" value="Genomic_DNA"/>
</dbReference>
<reference evidence="1 2" key="1">
    <citation type="submission" date="2019-11" db="EMBL/GenBank/DDBJ databases">
        <title>Gordonia sp. nov., a novel actinobacterium isolated from mangrove soil in Hainan.</title>
        <authorList>
            <person name="Huang X."/>
            <person name="Xie Y."/>
            <person name="Chu X."/>
            <person name="Xiao K."/>
        </authorList>
    </citation>
    <scope>NUCLEOTIDE SEQUENCE [LARGE SCALE GENOMIC DNA]</scope>
    <source>
        <strain evidence="1 2">HNM0687</strain>
    </source>
</reference>
<comment type="caution">
    <text evidence="1">The sequence shown here is derived from an EMBL/GenBank/DDBJ whole genome shotgun (WGS) entry which is preliminary data.</text>
</comment>
<dbReference type="GO" id="GO:0016491">
    <property type="term" value="F:oxidoreductase activity"/>
    <property type="evidence" value="ECO:0007669"/>
    <property type="project" value="InterPro"/>
</dbReference>
<proteinExistence type="predicted"/>
<dbReference type="PANTHER" id="PTHR23026">
    <property type="entry name" value="NADPH NITROREDUCTASE"/>
    <property type="match status" value="1"/>
</dbReference>
<accession>A0A6L7GS39</accession>
<evidence type="ECO:0000313" key="1">
    <source>
        <dbReference type="EMBL" id="MXP22690.1"/>
    </source>
</evidence>
<dbReference type="PANTHER" id="PTHR23026:SF123">
    <property type="entry name" value="NAD(P)H NITROREDUCTASE RV3131-RELATED"/>
    <property type="match status" value="1"/>
</dbReference>
<dbReference type="AlphaFoldDB" id="A0A6L7GS39"/>
<dbReference type="InterPro" id="IPR050627">
    <property type="entry name" value="Nitroreductase/BluB"/>
</dbReference>
<dbReference type="SUPFAM" id="SSF55469">
    <property type="entry name" value="FMN-dependent nitroreductase-like"/>
    <property type="match status" value="1"/>
</dbReference>
<gene>
    <name evidence="1" type="ORF">GIY30_15215</name>
</gene>
<dbReference type="RefSeq" id="WP_160902890.1">
    <property type="nucleotide sequence ID" value="NZ_CP102850.1"/>
</dbReference>
<protein>
    <submittedName>
        <fullName evidence="1">NAD(P)H nitroreductase</fullName>
    </submittedName>
</protein>